<proteinExistence type="predicted"/>
<evidence type="ECO:0000259" key="1">
    <source>
        <dbReference type="Pfam" id="PF13610"/>
    </source>
</evidence>
<feature type="domain" description="DDE" evidence="1">
    <location>
        <begin position="2"/>
        <end position="125"/>
    </location>
</feature>
<dbReference type="EMBL" id="CADIKL010000049">
    <property type="protein sequence ID" value="CAB3806282.1"/>
    <property type="molecule type" value="Genomic_DNA"/>
</dbReference>
<protein>
    <recommendedName>
        <fullName evidence="1">DDE domain-containing protein</fullName>
    </recommendedName>
</protein>
<dbReference type="Proteomes" id="UP000494119">
    <property type="component" value="Unassembled WGS sequence"/>
</dbReference>
<dbReference type="InterPro" id="IPR052183">
    <property type="entry name" value="IS_Transposase"/>
</dbReference>
<dbReference type="Pfam" id="PF13610">
    <property type="entry name" value="DDE_Tnp_IS240"/>
    <property type="match status" value="1"/>
</dbReference>
<reference evidence="2 3" key="1">
    <citation type="submission" date="2020-04" db="EMBL/GenBank/DDBJ databases">
        <authorList>
            <person name="De Canck E."/>
        </authorList>
    </citation>
    <scope>NUCLEOTIDE SEQUENCE [LARGE SCALE GENOMIC DNA]</scope>
    <source>
        <strain evidence="2 3">LMG 28688</strain>
    </source>
</reference>
<dbReference type="AlphaFoldDB" id="A0A6J5GV31"/>
<dbReference type="PANTHER" id="PTHR35528">
    <property type="entry name" value="BLL1675 PROTEIN"/>
    <property type="match status" value="1"/>
</dbReference>
<organism evidence="2 3">
    <name type="scientific">Paraburkholderia caffeinitolerans</name>
    <dbReference type="NCBI Taxonomy" id="1723730"/>
    <lineage>
        <taxon>Bacteria</taxon>
        <taxon>Pseudomonadati</taxon>
        <taxon>Pseudomonadota</taxon>
        <taxon>Betaproteobacteria</taxon>
        <taxon>Burkholderiales</taxon>
        <taxon>Burkholderiaceae</taxon>
        <taxon>Paraburkholderia</taxon>
    </lineage>
</organism>
<evidence type="ECO:0000313" key="2">
    <source>
        <dbReference type="EMBL" id="CAB3806282.1"/>
    </source>
</evidence>
<name>A0A6J5GV31_9BURK</name>
<evidence type="ECO:0000313" key="3">
    <source>
        <dbReference type="Proteomes" id="UP000494119"/>
    </source>
</evidence>
<keyword evidence="3" id="KW-1185">Reference proteome</keyword>
<dbReference type="InterPro" id="IPR032874">
    <property type="entry name" value="DDE_dom"/>
</dbReference>
<gene>
    <name evidence="2" type="ORF">LMG28688_06323</name>
</gene>
<sequence>MFVSQRGEPYLLWRAVDEHGAELDVQVQKRCAKAATKRFFLRVLRSAPAPRGILTDRLRSYPAAKADIPELAGVKHVFVKAAVRVNNRAENRRQPTRRRERAMSGFRDSKRTQAFLSSFGPIRQHFALPRHRMNAVCHRTILKERLASWHGWTIYAEANFID</sequence>
<accession>A0A6J5GV31</accession>
<dbReference type="PANTHER" id="PTHR35528:SF3">
    <property type="entry name" value="BLL1675 PROTEIN"/>
    <property type="match status" value="1"/>
</dbReference>